<proteinExistence type="predicted"/>
<dbReference type="Proteomes" id="UP001172036">
    <property type="component" value="Unassembled WGS sequence"/>
</dbReference>
<dbReference type="EMBL" id="JAOSID010000001">
    <property type="protein sequence ID" value="MDO8167932.1"/>
    <property type="molecule type" value="Genomic_DNA"/>
</dbReference>
<keyword evidence="1" id="KW-0175">Coiled coil</keyword>
<accession>A0ABT9DE29</accession>
<gene>
    <name evidence="2" type="ORF">OC680_00335</name>
</gene>
<dbReference type="RefSeq" id="WP_304515134.1">
    <property type="nucleotide sequence ID" value="NZ_JAOSID010000001.1"/>
</dbReference>
<organism evidence="2 3">
    <name type="scientific">Candidatus Phytoplasma melaleucae</name>
    <dbReference type="NCBI Taxonomy" id="2982630"/>
    <lineage>
        <taxon>Bacteria</taxon>
        <taxon>Bacillati</taxon>
        <taxon>Mycoplasmatota</taxon>
        <taxon>Mollicutes</taxon>
        <taxon>Acholeplasmatales</taxon>
        <taxon>Acholeplasmataceae</taxon>
        <taxon>Candidatus Phytoplasma</taxon>
    </lineage>
</organism>
<protein>
    <submittedName>
        <fullName evidence="2">DUF5716 family protein</fullName>
    </submittedName>
</protein>
<comment type="caution">
    <text evidence="2">The sequence shown here is derived from an EMBL/GenBank/DDBJ whole genome shotgun (WGS) entry which is preliminary data.</text>
</comment>
<sequence length="457" mass="54962">MSHSLFEILPSNFFTLLSSPNKDIYIDCLLILDYLSKEDHNTYINKNLALTSLEKYFNDKNKVLIEEETNQQMTINHYQKASKIITLLKRNGWLGEERFNYNTSYLILFDYSLEMIHFFKKTLRQVKPESIGNIYSIYSLLRLFLMEKNYANFHEAVVKTQNLLIKLRILQANIYRFYYQLLHANFDININNILQQLLLDYKKNFFDSSYYLLKTADNFFKYRGKINLFLKKIRTKDFYMQLLSEQLSEINKRNAKENVVVIVRQIQEMEDNLKIADKLIEVIDRKNEQYLQIVCQKILFYDNKKNIQNLLNYGIKIILSITQEYNNLFNLYQIRNLDQFSFYKPRREKRSIITPPLKMIPTQSQYRLEQKKNSLLNKDLFYTKSNIELFVKKLLNQRNPYKASDIVLNTQQRISQLMLIFLYSQTAKKNNVYQIRLLNQKVTCNQITFSNFLILRF</sequence>
<evidence type="ECO:0000313" key="2">
    <source>
        <dbReference type="EMBL" id="MDO8167932.1"/>
    </source>
</evidence>
<dbReference type="Pfam" id="PF18982">
    <property type="entry name" value="JetA"/>
    <property type="match status" value="1"/>
</dbReference>
<evidence type="ECO:0000313" key="3">
    <source>
        <dbReference type="Proteomes" id="UP001172036"/>
    </source>
</evidence>
<name>A0ABT9DE29_9MOLU</name>
<feature type="coiled-coil region" evidence="1">
    <location>
        <begin position="252"/>
        <end position="286"/>
    </location>
</feature>
<evidence type="ECO:0000256" key="1">
    <source>
        <dbReference type="SAM" id="Coils"/>
    </source>
</evidence>
<dbReference type="InterPro" id="IPR043773">
    <property type="entry name" value="JetA"/>
</dbReference>
<reference evidence="2 3" key="1">
    <citation type="journal article" date="2023" name="Int. J. Syst. Evol. Microbiol.">
        <title>The observation of taxonomic boundaries for the 16SrII and 16SrXXV phytoplasmas using genome-based delimitation.</title>
        <authorList>
            <person name="Rodrigues Jardim B."/>
            <person name="Tran-Nguyen L.T.T."/>
            <person name="Gambley C."/>
            <person name="Al-Sadi A.M."/>
            <person name="Al-Subhi A.M."/>
            <person name="Foissac X."/>
            <person name="Salar P."/>
            <person name="Cai H."/>
            <person name="Yang J.Y."/>
            <person name="Davis R."/>
            <person name="Jones L."/>
            <person name="Rodoni B."/>
            <person name="Constable F.E."/>
        </authorList>
    </citation>
    <scope>NUCLEOTIDE SEQUENCE [LARGE SCALE GENOMIC DNA]</scope>
    <source>
        <strain evidence="2">BAWM-155c</strain>
    </source>
</reference>
<keyword evidence="3" id="KW-1185">Reference proteome</keyword>